<dbReference type="EMBL" id="JBHTEE010000001">
    <property type="protein sequence ID" value="MFC7605985.1"/>
    <property type="molecule type" value="Genomic_DNA"/>
</dbReference>
<gene>
    <name evidence="3" type="ORF">ACFQVD_38375</name>
</gene>
<dbReference type="Gene3D" id="3.60.15.10">
    <property type="entry name" value="Ribonuclease Z/Hydroxyacylglutathione hydrolase-like"/>
    <property type="match status" value="1"/>
</dbReference>
<feature type="region of interest" description="Disordered" evidence="1">
    <location>
        <begin position="1"/>
        <end position="99"/>
    </location>
</feature>
<feature type="domain" description="Metallo-beta-lactamase" evidence="2">
    <location>
        <begin position="164"/>
        <end position="354"/>
    </location>
</feature>
<keyword evidence="4" id="KW-1185">Reference proteome</keyword>
<dbReference type="SUPFAM" id="SSF56281">
    <property type="entry name" value="Metallo-hydrolase/oxidoreductase"/>
    <property type="match status" value="1"/>
</dbReference>
<dbReference type="PANTHER" id="PTHR15032">
    <property type="entry name" value="N-ACYL-PHOSPHATIDYLETHANOLAMINE-HYDROLYZING PHOSPHOLIPASE D"/>
    <property type="match status" value="1"/>
</dbReference>
<proteinExistence type="predicted"/>
<evidence type="ECO:0000259" key="2">
    <source>
        <dbReference type="Pfam" id="PF12706"/>
    </source>
</evidence>
<feature type="compositionally biased region" description="Pro residues" evidence="1">
    <location>
        <begin position="62"/>
        <end position="84"/>
    </location>
</feature>
<dbReference type="PANTHER" id="PTHR15032:SF36">
    <property type="entry name" value="METALLO-BETA-LACTAMASE DOMAIN-CONTAINING PROTEIN"/>
    <property type="match status" value="1"/>
</dbReference>
<evidence type="ECO:0000313" key="4">
    <source>
        <dbReference type="Proteomes" id="UP001596514"/>
    </source>
</evidence>
<evidence type="ECO:0000313" key="3">
    <source>
        <dbReference type="EMBL" id="MFC7605985.1"/>
    </source>
</evidence>
<organism evidence="3 4">
    <name type="scientific">Streptosporangium amethystogenes subsp. fukuiense</name>
    <dbReference type="NCBI Taxonomy" id="698418"/>
    <lineage>
        <taxon>Bacteria</taxon>
        <taxon>Bacillati</taxon>
        <taxon>Actinomycetota</taxon>
        <taxon>Actinomycetes</taxon>
        <taxon>Streptosporangiales</taxon>
        <taxon>Streptosporangiaceae</taxon>
        <taxon>Streptosporangium</taxon>
    </lineage>
</organism>
<sequence length="398" mass="43849">MSQTSHPEAAAAEPMGPVEQPPRRSGWSARFATRPARALRQLGRASRRMAVVEAAAGSATLPEPPTRPEPPVRPAPRPAPPPGRLAPAPRRSWPGGFRDRLTSPVPTFQELLAIAWHGRLRPGVGDADRIPVHRDGLPRPAGTDAVLTWVGHATYVVQIGGLTILTDPVWARKIPGTRPRLTPPGVAWADLPRIDAVVISHNHYDHLDAPTVRRLPRSTPVLVPAGLRSWFTRRGFRHVTELDWWESTWVGGVRFDFVPAHHWSRRTVWDTCRTLWGGWVIASDDQTIYFAGDTGYGERFAQIGARYPGGIDLALMPVGAFEPRWFMKAAHVDPAQAVRACQDVGARRMATMHWGTFVLSGESLLAPVEEARAAWAEAGRDRADLWDLAVGESRVLTT</sequence>
<accession>A0ABW2TB98</accession>
<dbReference type="Proteomes" id="UP001596514">
    <property type="component" value="Unassembled WGS sequence"/>
</dbReference>
<protein>
    <submittedName>
        <fullName evidence="3">MBL fold metallo-hydrolase</fullName>
    </submittedName>
</protein>
<comment type="caution">
    <text evidence="3">The sequence shown here is derived from an EMBL/GenBank/DDBJ whole genome shotgun (WGS) entry which is preliminary data.</text>
</comment>
<dbReference type="Pfam" id="PF12706">
    <property type="entry name" value="Lactamase_B_2"/>
    <property type="match status" value="1"/>
</dbReference>
<dbReference type="RefSeq" id="WP_364151053.1">
    <property type="nucleotide sequence ID" value="NZ_JBHSIJ010000002.1"/>
</dbReference>
<dbReference type="InterPro" id="IPR001279">
    <property type="entry name" value="Metallo-B-lactamas"/>
</dbReference>
<reference evidence="4" key="1">
    <citation type="journal article" date="2019" name="Int. J. Syst. Evol. Microbiol.">
        <title>The Global Catalogue of Microorganisms (GCM) 10K type strain sequencing project: providing services to taxonomists for standard genome sequencing and annotation.</title>
        <authorList>
            <consortium name="The Broad Institute Genomics Platform"/>
            <consortium name="The Broad Institute Genome Sequencing Center for Infectious Disease"/>
            <person name="Wu L."/>
            <person name="Ma J."/>
        </authorList>
    </citation>
    <scope>NUCLEOTIDE SEQUENCE [LARGE SCALE GENOMIC DNA]</scope>
    <source>
        <strain evidence="4">JCM 10083</strain>
    </source>
</reference>
<evidence type="ECO:0000256" key="1">
    <source>
        <dbReference type="SAM" id="MobiDB-lite"/>
    </source>
</evidence>
<dbReference type="InterPro" id="IPR036866">
    <property type="entry name" value="RibonucZ/Hydroxyglut_hydro"/>
</dbReference>
<name>A0ABW2TB98_9ACTN</name>